<accession>A0A0H1R4N3</accession>
<gene>
    <name evidence="2" type="ORF">AA309_27705</name>
</gene>
<dbReference type="EMBL" id="LCYG01000100">
    <property type="protein sequence ID" value="KLK90093.1"/>
    <property type="molecule type" value="Genomic_DNA"/>
</dbReference>
<reference evidence="2 3" key="1">
    <citation type="submission" date="2015-05" db="EMBL/GenBank/DDBJ databases">
        <title>Draft genome sequence of Microvirga vignae strain BR3299, a novel nitrogen fixing bacteria isolated from Brazil semi-aired region.</title>
        <authorList>
            <person name="Zilli J.E."/>
            <person name="Passos S.R."/>
            <person name="Leite J."/>
            <person name="Baldani J.I."/>
            <person name="Xavier G.R."/>
            <person name="Rumjaneck N.G."/>
            <person name="Simoes-Araujo J.L."/>
        </authorList>
    </citation>
    <scope>NUCLEOTIDE SEQUENCE [LARGE SCALE GENOMIC DNA]</scope>
    <source>
        <strain evidence="2 3">BR3299</strain>
    </source>
</reference>
<evidence type="ECO:0000313" key="3">
    <source>
        <dbReference type="Proteomes" id="UP000035489"/>
    </source>
</evidence>
<name>A0A0H1R4N3_9HYPH</name>
<protein>
    <recommendedName>
        <fullName evidence="4">Lipoprotein</fullName>
    </recommendedName>
</protein>
<proteinExistence type="predicted"/>
<dbReference type="PATRIC" id="fig|1225564.3.peg.54"/>
<organism evidence="2 3">
    <name type="scientific">Microvirga vignae</name>
    <dbReference type="NCBI Taxonomy" id="1225564"/>
    <lineage>
        <taxon>Bacteria</taxon>
        <taxon>Pseudomonadati</taxon>
        <taxon>Pseudomonadota</taxon>
        <taxon>Alphaproteobacteria</taxon>
        <taxon>Hyphomicrobiales</taxon>
        <taxon>Methylobacteriaceae</taxon>
        <taxon>Microvirga</taxon>
    </lineage>
</organism>
<dbReference type="Proteomes" id="UP000035489">
    <property type="component" value="Unassembled WGS sequence"/>
</dbReference>
<dbReference type="AlphaFoldDB" id="A0A0H1R4N3"/>
<comment type="caution">
    <text evidence="2">The sequence shown here is derived from an EMBL/GenBank/DDBJ whole genome shotgun (WGS) entry which is preliminary data.</text>
</comment>
<evidence type="ECO:0000313" key="2">
    <source>
        <dbReference type="EMBL" id="KLK90093.1"/>
    </source>
</evidence>
<feature type="region of interest" description="Disordered" evidence="1">
    <location>
        <begin position="64"/>
        <end position="85"/>
    </location>
</feature>
<dbReference type="PROSITE" id="PS51257">
    <property type="entry name" value="PROKAR_LIPOPROTEIN"/>
    <property type="match status" value="1"/>
</dbReference>
<evidence type="ECO:0000256" key="1">
    <source>
        <dbReference type="SAM" id="MobiDB-lite"/>
    </source>
</evidence>
<keyword evidence="3" id="KW-1185">Reference proteome</keyword>
<dbReference type="STRING" id="1225564.AA309_27705"/>
<evidence type="ECO:0008006" key="4">
    <source>
        <dbReference type="Google" id="ProtNLM"/>
    </source>
</evidence>
<sequence length="85" mass="8967">MLKLTPLAALGLGLAACMPSQHPSHVVAAADPAVGVRPPAYSSVTAGVRGYDVVEPLDWRELNRRVAPVPDPERDDSDDAAPRGR</sequence>